<feature type="compositionally biased region" description="Polar residues" evidence="11">
    <location>
        <begin position="752"/>
        <end position="762"/>
    </location>
</feature>
<keyword evidence="5 10" id="KW-0547">Nucleotide-binding</keyword>
<feature type="compositionally biased region" description="Polar residues" evidence="11">
    <location>
        <begin position="1110"/>
        <end position="1121"/>
    </location>
</feature>
<feature type="compositionally biased region" description="Polar residues" evidence="11">
    <location>
        <begin position="62"/>
        <end position="83"/>
    </location>
</feature>
<name>A0A061B0M6_CYBFA</name>
<evidence type="ECO:0000256" key="7">
    <source>
        <dbReference type="ARBA" id="ARBA00022840"/>
    </source>
</evidence>
<dbReference type="SUPFAM" id="SSF103243">
    <property type="entry name" value="KA1-like"/>
    <property type="match status" value="1"/>
</dbReference>
<evidence type="ECO:0000256" key="10">
    <source>
        <dbReference type="PROSITE-ProRule" id="PRU10141"/>
    </source>
</evidence>
<dbReference type="EC" id="2.7.11.1" evidence="2"/>
<gene>
    <name evidence="14" type="ORF">CYFA0S_05e01574g</name>
</gene>
<dbReference type="FunFam" id="1.10.510.10:FF:000571">
    <property type="entry name" value="Maternal embryonic leucine zipper kinase"/>
    <property type="match status" value="1"/>
</dbReference>
<dbReference type="PROSITE" id="PS00107">
    <property type="entry name" value="PROTEIN_KINASE_ATP"/>
    <property type="match status" value="1"/>
</dbReference>
<comment type="similarity">
    <text evidence="1">Belongs to the protein kinase superfamily. CAMK Ser/Thr protein kinase family. NIM1 subfamily.</text>
</comment>
<evidence type="ECO:0000259" key="13">
    <source>
        <dbReference type="PROSITE" id="PS50032"/>
    </source>
</evidence>
<dbReference type="AlphaFoldDB" id="A0A061B0M6"/>
<feature type="compositionally biased region" description="Polar residues" evidence="11">
    <location>
        <begin position="1053"/>
        <end position="1080"/>
    </location>
</feature>
<feature type="region of interest" description="Disordered" evidence="11">
    <location>
        <begin position="588"/>
        <end position="634"/>
    </location>
</feature>
<dbReference type="PROSITE" id="PS50011">
    <property type="entry name" value="PROTEIN_KINASE_DOM"/>
    <property type="match status" value="1"/>
</dbReference>
<evidence type="ECO:0000256" key="5">
    <source>
        <dbReference type="ARBA" id="ARBA00022741"/>
    </source>
</evidence>
<evidence type="ECO:0000256" key="9">
    <source>
        <dbReference type="ARBA" id="ARBA00048679"/>
    </source>
</evidence>
<dbReference type="GO" id="GO:0005524">
    <property type="term" value="F:ATP binding"/>
    <property type="evidence" value="ECO:0007669"/>
    <property type="project" value="UniProtKB-UniRule"/>
</dbReference>
<evidence type="ECO:0000256" key="3">
    <source>
        <dbReference type="ARBA" id="ARBA00022527"/>
    </source>
</evidence>
<feature type="compositionally biased region" description="Low complexity" evidence="11">
    <location>
        <begin position="20"/>
        <end position="46"/>
    </location>
</feature>
<keyword evidence="3" id="KW-0723">Serine/threonine-protein kinase</keyword>
<dbReference type="GO" id="GO:0035556">
    <property type="term" value="P:intracellular signal transduction"/>
    <property type="evidence" value="ECO:0007669"/>
    <property type="project" value="TreeGrafter"/>
</dbReference>
<dbReference type="InterPro" id="IPR011009">
    <property type="entry name" value="Kinase-like_dom_sf"/>
</dbReference>
<feature type="compositionally biased region" description="Basic residues" evidence="11">
    <location>
        <begin position="792"/>
        <end position="804"/>
    </location>
</feature>
<evidence type="ECO:0000256" key="11">
    <source>
        <dbReference type="SAM" id="MobiDB-lite"/>
    </source>
</evidence>
<dbReference type="VEuPathDB" id="FungiDB:BON22_2204"/>
<dbReference type="SUPFAM" id="SSF56112">
    <property type="entry name" value="Protein kinase-like (PK-like)"/>
    <property type="match status" value="1"/>
</dbReference>
<reference evidence="14" key="1">
    <citation type="journal article" date="2014" name="Genome Announc.">
        <title>Genome sequence of the yeast Cyberlindnera fabianii (Hansenula fabianii).</title>
        <authorList>
            <person name="Freel K.C."/>
            <person name="Sarilar V."/>
            <person name="Neuveglise C."/>
            <person name="Devillers H."/>
            <person name="Friedrich A."/>
            <person name="Schacherer J."/>
        </authorList>
    </citation>
    <scope>NUCLEOTIDE SEQUENCE</scope>
    <source>
        <strain evidence="14">YJS4271</strain>
    </source>
</reference>
<feature type="domain" description="Protein kinase" evidence="12">
    <location>
        <begin position="191"/>
        <end position="469"/>
    </location>
</feature>
<evidence type="ECO:0000259" key="12">
    <source>
        <dbReference type="PROSITE" id="PS50011"/>
    </source>
</evidence>
<feature type="region of interest" description="Disordered" evidence="11">
    <location>
        <begin position="991"/>
        <end position="1018"/>
    </location>
</feature>
<dbReference type="PANTHER" id="PTHR24346">
    <property type="entry name" value="MAP/MICROTUBULE AFFINITY-REGULATING KINASE"/>
    <property type="match status" value="1"/>
</dbReference>
<dbReference type="SMART" id="SM00220">
    <property type="entry name" value="S_TKc"/>
    <property type="match status" value="1"/>
</dbReference>
<feature type="domain" description="KA1" evidence="13">
    <location>
        <begin position="1138"/>
        <end position="1187"/>
    </location>
</feature>
<comment type="catalytic activity">
    <reaction evidence="9">
        <text>L-seryl-[protein] + ATP = O-phospho-L-seryl-[protein] + ADP + H(+)</text>
        <dbReference type="Rhea" id="RHEA:17989"/>
        <dbReference type="Rhea" id="RHEA-COMP:9863"/>
        <dbReference type="Rhea" id="RHEA-COMP:11604"/>
        <dbReference type="ChEBI" id="CHEBI:15378"/>
        <dbReference type="ChEBI" id="CHEBI:29999"/>
        <dbReference type="ChEBI" id="CHEBI:30616"/>
        <dbReference type="ChEBI" id="CHEBI:83421"/>
        <dbReference type="ChEBI" id="CHEBI:456216"/>
        <dbReference type="EC" id="2.7.11.1"/>
    </reaction>
</comment>
<evidence type="ECO:0000256" key="8">
    <source>
        <dbReference type="ARBA" id="ARBA00047899"/>
    </source>
</evidence>
<dbReference type="Gene3D" id="3.30.310.80">
    <property type="entry name" value="Kinase associated domain 1, KA1"/>
    <property type="match status" value="1"/>
</dbReference>
<evidence type="ECO:0000256" key="6">
    <source>
        <dbReference type="ARBA" id="ARBA00022777"/>
    </source>
</evidence>
<dbReference type="InterPro" id="IPR000719">
    <property type="entry name" value="Prot_kinase_dom"/>
</dbReference>
<feature type="compositionally biased region" description="Polar residues" evidence="11">
    <location>
        <begin position="92"/>
        <end position="120"/>
    </location>
</feature>
<sequence length="1187" mass="129584">MSQDPNRLSEDYHINTNYAQPSQVSQPSQLLPRVRPSAGSISSTSSARKPPTAVPATPRMLRNSSGNFLPQTGNPPTSSSQPQRYLAPEGVTSPQRSNSNLEQAVQSPTAPSYRSAQMQSPLMDRASHSPSKLPPLNTDATRDTPSPTARLLPPATVDQQKRAEQTPSRSASHAKTSATPQQFHRRSIGDWDFVKTVGAGSMGKVKLAKHRGTNEVCAIKIVPRAARLYARAHVNDAPPATSEEALARKKEYEKELARDRRTIREASLGRILYHPYICRLFEVKVMSNHYYMLFEYVSGGQMLDYIVSHGSLKERHARKFARGIGSALDYLHKNNVVHRDLKIENIMISKSGDIKIIDFGLSNMYSYEALLKTYCGSLYFAAPELLSAHPYIGPEVDVWSFGVVLYVLVCGKVPFDDQSVSVLHEKIKKGKVDYPDSLSQEVVSLLKRMLVVDPNKRAHLSEVLAHPWMTRGYEGPAQSFVPHRQPLSLPVDPEVVQEIVRLEFGQSEEALTTELTQLISSRLYQEATHKWVDLNNSSEAHHEMRIDPTSAFHPLISIYYLVEEMLKRKKTRESIVDIPSAASETIANRQAEAAESQEKVETARASKPLHEEQSQPQQHEMSTPTPPPQLTFPEAAHTSPIHATAPLPMADQNQPQILISNTNGDEVVQQQGKKAEDGKGLNSLLRKFSQRRSHSTRRPAGQGYAHLDDSTQQQQSSLAKTNMEQAALVRRVGSMRLRKTPFDNDDGDKPSVNASKSHNRTVSAYAGQASFTNGDVPPLPTHIAPSSTSTQRKFHPTARAKSVGHRRDTYGTAGDAGSSSNVPPVPSELHDDAFFDDVTLDEYSAHSAADKMTLMNSHASAAPGTSNHLGSELSEQQILQEAASAAPGSMPSIEYPRSMFLKGFFSVQTTSTKPLPVIRADVISVLSKLGVQFTEVRGGFVCIHTPSIKQVSASNVISIDDSAPDEVEEETAAAVKSNKSSGEMISEQPKVFNTDDNSFNESCNDQLSTPSSKTHRRKFSIGGSILGYKRKPSTNALASAMANIPHTPVASSNYGNVLNSPTGHNHSGNGEIDSSASLDSLNGAHGGSDMLISSRIEQSRTRGQTSSTSHENTTDGASPTDANADASAMKAVPSHTASSATRSPLKFEIHIVKVPLVGLFGVHFKKVSGNTWMYKALAGQILSELNL</sequence>
<keyword evidence="6" id="KW-0418">Kinase</keyword>
<dbReference type="GO" id="GO:0106310">
    <property type="term" value="F:protein serine kinase activity"/>
    <property type="evidence" value="ECO:0007669"/>
    <property type="project" value="RHEA"/>
</dbReference>
<feature type="compositionally biased region" description="Basic and acidic residues" evidence="11">
    <location>
        <begin position="596"/>
        <end position="613"/>
    </location>
</feature>
<feature type="binding site" evidence="10">
    <location>
        <position position="220"/>
    </location>
    <ligand>
        <name>ATP</name>
        <dbReference type="ChEBI" id="CHEBI:30616"/>
    </ligand>
</feature>
<dbReference type="PROSITE" id="PS00108">
    <property type="entry name" value="PROTEIN_KINASE_ST"/>
    <property type="match status" value="1"/>
</dbReference>
<keyword evidence="4" id="KW-0808">Transferase</keyword>
<protein>
    <recommendedName>
        <fullName evidence="2">non-specific serine/threonine protein kinase</fullName>
        <ecNumber evidence="2">2.7.11.1</ecNumber>
    </recommendedName>
</protein>
<comment type="catalytic activity">
    <reaction evidence="8">
        <text>L-threonyl-[protein] + ATP = O-phospho-L-threonyl-[protein] + ADP + H(+)</text>
        <dbReference type="Rhea" id="RHEA:46608"/>
        <dbReference type="Rhea" id="RHEA-COMP:11060"/>
        <dbReference type="Rhea" id="RHEA-COMP:11605"/>
        <dbReference type="ChEBI" id="CHEBI:15378"/>
        <dbReference type="ChEBI" id="CHEBI:30013"/>
        <dbReference type="ChEBI" id="CHEBI:30616"/>
        <dbReference type="ChEBI" id="CHEBI:61977"/>
        <dbReference type="ChEBI" id="CHEBI:456216"/>
        <dbReference type="EC" id="2.7.11.1"/>
    </reaction>
</comment>
<feature type="region of interest" description="Disordered" evidence="11">
    <location>
        <begin position="1053"/>
        <end position="1139"/>
    </location>
</feature>
<accession>A0A061B0M6</accession>
<dbReference type="GO" id="GO:0005737">
    <property type="term" value="C:cytoplasm"/>
    <property type="evidence" value="ECO:0007669"/>
    <property type="project" value="TreeGrafter"/>
</dbReference>
<dbReference type="CDD" id="cd14077">
    <property type="entry name" value="STKc_Kin1_2"/>
    <property type="match status" value="1"/>
</dbReference>
<dbReference type="OrthoDB" id="1928777at2759"/>
<feature type="region of interest" description="Disordered" evidence="11">
    <location>
        <begin position="1"/>
        <end position="184"/>
    </location>
</feature>
<dbReference type="PhylomeDB" id="A0A061B0M6"/>
<dbReference type="GO" id="GO:0004674">
    <property type="term" value="F:protein serine/threonine kinase activity"/>
    <property type="evidence" value="ECO:0007669"/>
    <property type="project" value="UniProtKB-KW"/>
</dbReference>
<evidence type="ECO:0000256" key="4">
    <source>
        <dbReference type="ARBA" id="ARBA00022679"/>
    </source>
</evidence>
<dbReference type="InterPro" id="IPR028375">
    <property type="entry name" value="KA1/Ssp2_C"/>
</dbReference>
<keyword evidence="7 10" id="KW-0067">ATP-binding</keyword>
<dbReference type="Pfam" id="PF02149">
    <property type="entry name" value="KA1"/>
    <property type="match status" value="1"/>
</dbReference>
<dbReference type="InterPro" id="IPR001772">
    <property type="entry name" value="KA1_dom"/>
</dbReference>
<evidence type="ECO:0000256" key="1">
    <source>
        <dbReference type="ARBA" id="ARBA00010791"/>
    </source>
</evidence>
<dbReference type="PROSITE" id="PS50032">
    <property type="entry name" value="KA1"/>
    <property type="match status" value="1"/>
</dbReference>
<dbReference type="InterPro" id="IPR017441">
    <property type="entry name" value="Protein_kinase_ATP_BS"/>
</dbReference>
<organism evidence="14">
    <name type="scientific">Cyberlindnera fabianii</name>
    <name type="common">Yeast</name>
    <name type="synonym">Hansenula fabianii</name>
    <dbReference type="NCBI Taxonomy" id="36022"/>
    <lineage>
        <taxon>Eukaryota</taxon>
        <taxon>Fungi</taxon>
        <taxon>Dikarya</taxon>
        <taxon>Ascomycota</taxon>
        <taxon>Saccharomycotina</taxon>
        <taxon>Saccharomycetes</taxon>
        <taxon>Phaffomycetales</taxon>
        <taxon>Phaffomycetaceae</taxon>
        <taxon>Cyberlindnera</taxon>
    </lineage>
</organism>
<dbReference type="Gene3D" id="1.10.510.10">
    <property type="entry name" value="Transferase(Phosphotransferase) domain 1"/>
    <property type="match status" value="1"/>
</dbReference>
<dbReference type="InterPro" id="IPR008271">
    <property type="entry name" value="Ser/Thr_kinase_AS"/>
</dbReference>
<dbReference type="EMBL" id="LK052890">
    <property type="protein sequence ID" value="CDR40535.1"/>
    <property type="molecule type" value="Genomic_DNA"/>
</dbReference>
<dbReference type="PANTHER" id="PTHR24346:SF82">
    <property type="entry name" value="KP78A-RELATED"/>
    <property type="match status" value="1"/>
</dbReference>
<feature type="compositionally biased region" description="Polar residues" evidence="11">
    <location>
        <begin position="614"/>
        <end position="623"/>
    </location>
</feature>
<dbReference type="GO" id="GO:0000226">
    <property type="term" value="P:microtubule cytoskeleton organization"/>
    <property type="evidence" value="ECO:0007669"/>
    <property type="project" value="TreeGrafter"/>
</dbReference>
<evidence type="ECO:0000313" key="14">
    <source>
        <dbReference type="EMBL" id="CDR40535.1"/>
    </source>
</evidence>
<proteinExistence type="inferred from homology"/>
<dbReference type="Pfam" id="PF00069">
    <property type="entry name" value="Pkinase"/>
    <property type="match status" value="1"/>
</dbReference>
<evidence type="ECO:0000256" key="2">
    <source>
        <dbReference type="ARBA" id="ARBA00012513"/>
    </source>
</evidence>
<feature type="region of interest" description="Disordered" evidence="11">
    <location>
        <begin position="689"/>
        <end position="830"/>
    </location>
</feature>
<feature type="compositionally biased region" description="Polar residues" evidence="11">
    <location>
        <begin position="165"/>
        <end position="182"/>
    </location>
</feature>
<feature type="compositionally biased region" description="Polar residues" evidence="11">
    <location>
        <begin position="994"/>
        <end position="1012"/>
    </location>
</feature>